<dbReference type="InterPro" id="IPR002498">
    <property type="entry name" value="PInositol-4-P-4/5-kinase_core"/>
</dbReference>
<feature type="transmembrane region" description="Helical" evidence="2">
    <location>
        <begin position="134"/>
        <end position="154"/>
    </location>
</feature>
<dbReference type="OrthoDB" id="70770at2759"/>
<evidence type="ECO:0000256" key="1">
    <source>
        <dbReference type="PROSITE-ProRule" id="PRU00781"/>
    </source>
</evidence>
<keyword evidence="1" id="KW-0067">ATP-binding</keyword>
<name>A0A8S1W4J6_9CILI</name>
<dbReference type="PROSITE" id="PS51455">
    <property type="entry name" value="PIPK"/>
    <property type="match status" value="1"/>
</dbReference>
<keyword evidence="2" id="KW-0472">Membrane</keyword>
<evidence type="ECO:0000256" key="2">
    <source>
        <dbReference type="SAM" id="Phobius"/>
    </source>
</evidence>
<sequence>MYNNQTINISLCTQIFENINSTINLYGIIQKIITIDIILNHILVNQVSIWFYLIGCSISLILDTFLFIVFLYKSQLRQSPGDIFLGSFVFEIIMAIQWYITAVSSYEKKPLQSNSLECQFTAALTLISRNNISLMIHLDLGQYFYILAFFYFLTRQVKTSFKAKNNIQWLIHLGVIILTLITCVIVFSLNLTGKNVDGKCSIVTSLLADYVITLGYTLTILIYVSIGGYSIYYIKRNIPNQYKERAQKFLKFSIIYFLTYLILIFAAQLVELLASLSCTYQWKMNLNAMYDTAAFFDVMILILLPIIRVNDPYTKRILLKMFGYGQKQKQIIEENELELSKHNSSVDQDLSLLTSGISQIRQSELIINRERQQTDDNPFVNVLQNKKRGQIMCKMIAGLQIDQYSKYNSLDVEIINQKSDNIYEEKKIYKFINDQIITTMPYNLCQEFVSLVEDFPQIKVISYTPIIFHTIMNREKEKLNIYESLDINNNFEKITNASKNEGGKSGQFFFYSQDNQLIIKTVTQQELKIILTMLKNYFLYILSNPNTLIAKIYGLYTFEQENQKNINIIVMRNIAKTSNTFRIYDLKGSSYDREVAKKDTNLQKVVLKDLDFLNIEKYLYISQEDASFIAENAIKDSNFFKSQGLIDYSLIVFKILNEQNQNLIPKKQANIFMCDDIRYRYHIGIIDYLQEYNVQKQFEKYTKKIIKLNQNLDTSSQDPKIYANRFQQFIRRITKIE</sequence>
<feature type="domain" description="PIPK" evidence="3">
    <location>
        <begin position="395"/>
        <end position="734"/>
    </location>
</feature>
<keyword evidence="5" id="KW-1185">Reference proteome</keyword>
<dbReference type="AlphaFoldDB" id="A0A8S1W4J6"/>
<dbReference type="InterPro" id="IPR023610">
    <property type="entry name" value="PInositol-4/5-P-5/4-kinase"/>
</dbReference>
<protein>
    <recommendedName>
        <fullName evidence="3">PIPK domain-containing protein</fullName>
    </recommendedName>
</protein>
<reference evidence="4" key="1">
    <citation type="submission" date="2021-01" db="EMBL/GenBank/DDBJ databases">
        <authorList>
            <consortium name="Genoscope - CEA"/>
            <person name="William W."/>
        </authorList>
    </citation>
    <scope>NUCLEOTIDE SEQUENCE</scope>
</reference>
<dbReference type="PANTHER" id="PTHR23086:SF8">
    <property type="entry name" value="PHOSPHATIDYLINOSITOL 5-PHOSPHATE 4-KINASE, ISOFORM A"/>
    <property type="match status" value="1"/>
</dbReference>
<feature type="transmembrane region" description="Helical" evidence="2">
    <location>
        <begin position="210"/>
        <end position="234"/>
    </location>
</feature>
<evidence type="ECO:0000313" key="4">
    <source>
        <dbReference type="EMBL" id="CAD8183009.1"/>
    </source>
</evidence>
<evidence type="ECO:0000259" key="3">
    <source>
        <dbReference type="PROSITE" id="PS51455"/>
    </source>
</evidence>
<dbReference type="GO" id="GO:0016308">
    <property type="term" value="F:1-phosphatidylinositol-4-phosphate 5-kinase activity"/>
    <property type="evidence" value="ECO:0007669"/>
    <property type="project" value="TreeGrafter"/>
</dbReference>
<keyword evidence="1" id="KW-0808">Transferase</keyword>
<keyword evidence="2" id="KW-1133">Transmembrane helix</keyword>
<feature type="transmembrane region" description="Helical" evidence="2">
    <location>
        <begin position="83"/>
        <end position="100"/>
    </location>
</feature>
<dbReference type="GO" id="GO:0046854">
    <property type="term" value="P:phosphatidylinositol phosphate biosynthetic process"/>
    <property type="evidence" value="ECO:0007669"/>
    <property type="project" value="TreeGrafter"/>
</dbReference>
<feature type="transmembrane region" description="Helical" evidence="2">
    <location>
        <begin position="166"/>
        <end position="190"/>
    </location>
</feature>
<feature type="transmembrane region" description="Helical" evidence="2">
    <location>
        <begin position="254"/>
        <end position="276"/>
    </location>
</feature>
<gene>
    <name evidence="4" type="ORF">PPENT_87.1.T0800031</name>
</gene>
<dbReference type="PANTHER" id="PTHR23086">
    <property type="entry name" value="PHOSPHATIDYLINOSITOL-4-PHOSPHATE 5-KINASE"/>
    <property type="match status" value="1"/>
</dbReference>
<evidence type="ECO:0000313" key="5">
    <source>
        <dbReference type="Proteomes" id="UP000689195"/>
    </source>
</evidence>
<dbReference type="CDD" id="cd00139">
    <property type="entry name" value="PIPKc"/>
    <property type="match status" value="1"/>
</dbReference>
<dbReference type="EMBL" id="CAJJDO010000080">
    <property type="protein sequence ID" value="CAD8183009.1"/>
    <property type="molecule type" value="Genomic_DNA"/>
</dbReference>
<feature type="transmembrane region" description="Helical" evidence="2">
    <location>
        <begin position="49"/>
        <end position="71"/>
    </location>
</feature>
<feature type="transmembrane region" description="Helical" evidence="2">
    <location>
        <begin position="288"/>
        <end position="307"/>
    </location>
</feature>
<dbReference type="GO" id="GO:0005524">
    <property type="term" value="F:ATP binding"/>
    <property type="evidence" value="ECO:0007669"/>
    <property type="project" value="UniProtKB-UniRule"/>
</dbReference>
<accession>A0A8S1W4J6</accession>
<dbReference type="Proteomes" id="UP000689195">
    <property type="component" value="Unassembled WGS sequence"/>
</dbReference>
<dbReference type="GO" id="GO:0005886">
    <property type="term" value="C:plasma membrane"/>
    <property type="evidence" value="ECO:0007669"/>
    <property type="project" value="TreeGrafter"/>
</dbReference>
<organism evidence="4 5">
    <name type="scientific">Paramecium pentaurelia</name>
    <dbReference type="NCBI Taxonomy" id="43138"/>
    <lineage>
        <taxon>Eukaryota</taxon>
        <taxon>Sar</taxon>
        <taxon>Alveolata</taxon>
        <taxon>Ciliophora</taxon>
        <taxon>Intramacronucleata</taxon>
        <taxon>Oligohymenophorea</taxon>
        <taxon>Peniculida</taxon>
        <taxon>Parameciidae</taxon>
        <taxon>Paramecium</taxon>
    </lineage>
</organism>
<dbReference type="Pfam" id="PF01504">
    <property type="entry name" value="PIP5K"/>
    <property type="match status" value="2"/>
</dbReference>
<comment type="caution">
    <text evidence="4">The sequence shown here is derived from an EMBL/GenBank/DDBJ whole genome shotgun (WGS) entry which is preliminary data.</text>
</comment>
<proteinExistence type="predicted"/>
<keyword evidence="1" id="KW-0418">Kinase</keyword>
<dbReference type="SMART" id="SM00330">
    <property type="entry name" value="PIPKc"/>
    <property type="match status" value="1"/>
</dbReference>
<keyword evidence="2" id="KW-0812">Transmembrane</keyword>
<keyword evidence="1" id="KW-0547">Nucleotide-binding</keyword>